<reference evidence="1 2" key="2">
    <citation type="submission" date="2019-07" db="EMBL/GenBank/DDBJ databases">
        <authorList>
            <person name="Huang Y."/>
        </authorList>
    </citation>
    <scope>NUCLEOTIDE SEQUENCE [LARGE SCALE GENOMIC DNA]</scope>
    <source>
        <strain evidence="1 2">HY188</strain>
    </source>
</reference>
<proteinExistence type="predicted"/>
<sequence>MHHHTPTAAHAARPRRIVDLTHTLDEDFPLWPGDPLFRMRRIREAPEFLVHELCFGEHTGTHVDAPLHCVPGGDAVDRIRVDDLLAPLVLVDIADRTASDPDALATPADLAAWESLHGRIPDGALVALITRPARGRPDGKVNPEAPAQPHDDAEVHALTRSLTPDAAGIAHWPGFSREAAEFLVQRRAVVAIGTDAPSIDCGASTAFPAHHAVLGAGRYAVEMLAALRALPPAGATAVVAPLKHRGGSGGPARVLALLD</sequence>
<dbReference type="GO" id="GO:0019441">
    <property type="term" value="P:L-tryptophan catabolic process to kynurenine"/>
    <property type="evidence" value="ECO:0007669"/>
    <property type="project" value="InterPro"/>
</dbReference>
<dbReference type="AlphaFoldDB" id="A0A516X7R6"/>
<dbReference type="Gene3D" id="3.50.30.50">
    <property type="entry name" value="Putative cyclase"/>
    <property type="match status" value="1"/>
</dbReference>
<dbReference type="InterPro" id="IPR037175">
    <property type="entry name" value="KFase_sf"/>
</dbReference>
<dbReference type="PANTHER" id="PTHR31118:SF12">
    <property type="entry name" value="CYCLASE-LIKE PROTEIN 2"/>
    <property type="match status" value="1"/>
</dbReference>
<organism evidence="1 2">
    <name type="scientific">Tomitella fengzijianii</name>
    <dbReference type="NCBI Taxonomy" id="2597660"/>
    <lineage>
        <taxon>Bacteria</taxon>
        <taxon>Bacillati</taxon>
        <taxon>Actinomycetota</taxon>
        <taxon>Actinomycetes</taxon>
        <taxon>Mycobacteriales</taxon>
        <taxon>Tomitella</taxon>
    </lineage>
</organism>
<dbReference type="GO" id="GO:0004061">
    <property type="term" value="F:arylformamidase activity"/>
    <property type="evidence" value="ECO:0007669"/>
    <property type="project" value="InterPro"/>
</dbReference>
<evidence type="ECO:0000313" key="2">
    <source>
        <dbReference type="Proteomes" id="UP000317344"/>
    </source>
</evidence>
<keyword evidence="2" id="KW-1185">Reference proteome</keyword>
<dbReference type="Pfam" id="PF04199">
    <property type="entry name" value="Cyclase"/>
    <property type="match status" value="1"/>
</dbReference>
<reference evidence="1 2" key="1">
    <citation type="submission" date="2019-07" db="EMBL/GenBank/DDBJ databases">
        <title>Tomitella cavernea sp. nov., an actinomycete isolated from soil.</title>
        <authorList>
            <person name="Cheng J."/>
        </authorList>
    </citation>
    <scope>NUCLEOTIDE SEQUENCE [LARGE SCALE GENOMIC DNA]</scope>
    <source>
        <strain evidence="1 2">HY188</strain>
    </source>
</reference>
<dbReference type="KEGG" id="toy:FO059_06655"/>
<dbReference type="PANTHER" id="PTHR31118">
    <property type="entry name" value="CYCLASE-LIKE PROTEIN 2"/>
    <property type="match status" value="1"/>
</dbReference>
<accession>A0A516X7R6</accession>
<evidence type="ECO:0000313" key="1">
    <source>
        <dbReference type="EMBL" id="QDQ99109.1"/>
    </source>
</evidence>
<name>A0A516X7R6_9ACTN</name>
<gene>
    <name evidence="1" type="ORF">FO059_06655</name>
</gene>
<dbReference type="SUPFAM" id="SSF102198">
    <property type="entry name" value="Putative cyclase"/>
    <property type="match status" value="1"/>
</dbReference>
<dbReference type="Proteomes" id="UP000317344">
    <property type="component" value="Chromosome"/>
</dbReference>
<dbReference type="OrthoDB" id="7067800at2"/>
<dbReference type="InterPro" id="IPR007325">
    <property type="entry name" value="KFase/CYL"/>
</dbReference>
<protein>
    <submittedName>
        <fullName evidence="1">Cyclase family protein</fullName>
    </submittedName>
</protein>
<dbReference type="EMBL" id="CP041765">
    <property type="protein sequence ID" value="QDQ99109.1"/>
    <property type="molecule type" value="Genomic_DNA"/>
</dbReference>